<organism evidence="1">
    <name type="scientific">Rhizophagus irregularis (strain DAOM 181602 / DAOM 197198 / MUCL 43194)</name>
    <name type="common">Arbuscular mycorrhizal fungus</name>
    <name type="synonym">Glomus intraradices</name>
    <dbReference type="NCBI Taxonomy" id="747089"/>
    <lineage>
        <taxon>Eukaryota</taxon>
        <taxon>Fungi</taxon>
        <taxon>Fungi incertae sedis</taxon>
        <taxon>Mucoromycota</taxon>
        <taxon>Glomeromycotina</taxon>
        <taxon>Glomeromycetes</taxon>
        <taxon>Glomerales</taxon>
        <taxon>Glomeraceae</taxon>
        <taxon>Rhizophagus</taxon>
    </lineage>
</organism>
<name>U9UZN0_RHIID</name>
<accession>U9UZN0</accession>
<protein>
    <submittedName>
        <fullName evidence="1">Uncharacterized protein</fullName>
    </submittedName>
</protein>
<reference evidence="1" key="1">
    <citation type="submission" date="2013-07" db="EMBL/GenBank/DDBJ databases">
        <title>The genome of an arbuscular mycorrhizal fungus provides insights into the evolution of the oldest plant symbiosis.</title>
        <authorList>
            <consortium name="DOE Joint Genome Institute"/>
            <person name="Tisserant E."/>
            <person name="Malbreil M."/>
            <person name="Kuo A."/>
            <person name="Kohler A."/>
            <person name="Symeonidi A."/>
            <person name="Balestrini R."/>
            <person name="Charron P."/>
            <person name="Duensing N."/>
            <person name="Frei-dit-Frey N."/>
            <person name="Gianinazzi-Pearson V."/>
            <person name="Gilbert B."/>
            <person name="Handa Y."/>
            <person name="Hijri M."/>
            <person name="Kaul R."/>
            <person name="Kawaguchi M."/>
            <person name="Krajinski F."/>
            <person name="Lammers P."/>
            <person name="Lapierre D."/>
            <person name="Masclaux F.G."/>
            <person name="Murat C."/>
            <person name="Morin E."/>
            <person name="Ndikumana S."/>
            <person name="Pagni M."/>
            <person name="Petitpierre D."/>
            <person name="Requena N."/>
            <person name="Rosikiewicz P."/>
            <person name="Riley R."/>
            <person name="Saito K."/>
            <person name="San Clemente H."/>
            <person name="Shapiro H."/>
            <person name="van Tuinen D."/>
            <person name="Becard G."/>
            <person name="Bonfante P."/>
            <person name="Paszkowski U."/>
            <person name="Shachar-Hill Y."/>
            <person name="Young J.P."/>
            <person name="Sanders I.R."/>
            <person name="Henrissat B."/>
            <person name="Rensing S.A."/>
            <person name="Grigoriev I.V."/>
            <person name="Corradi N."/>
            <person name="Roux C."/>
            <person name="Martin F."/>
        </authorList>
    </citation>
    <scope>NUCLEOTIDE SEQUENCE</scope>
    <source>
        <strain evidence="1">DAOM 197198</strain>
    </source>
</reference>
<sequence>MPVITPLVPLHMRYSSLEAPEFIKSDACDSRKLLGGTGSMLQIDVLICWAVSFNSDDVSGVKERVFRGLKREF</sequence>
<evidence type="ECO:0000313" key="1">
    <source>
        <dbReference type="EMBL" id="ESA21061.1"/>
    </source>
</evidence>
<dbReference type="AlphaFoldDB" id="U9UZN0"/>
<dbReference type="HOGENOM" id="CLU_2706076_0_0_1"/>
<gene>
    <name evidence="1" type="ORF">GLOINDRAFT_1938</name>
</gene>
<dbReference type="EMBL" id="KI276771">
    <property type="protein sequence ID" value="ESA21061.1"/>
    <property type="molecule type" value="Genomic_DNA"/>
</dbReference>
<proteinExistence type="predicted"/>